<name>A0ABS7K540_9BACI</name>
<dbReference type="EMBL" id="JACWFH010000012">
    <property type="protein sequence ID" value="MBY0097371.1"/>
    <property type="molecule type" value="Genomic_DNA"/>
</dbReference>
<reference evidence="1 2" key="1">
    <citation type="submission" date="2020-07" db="EMBL/GenBank/DDBJ databases">
        <title>Fungal Genomes of the International Space Station.</title>
        <authorList>
            <person name="Seuylemezian A."/>
            <person name="Singh N.K."/>
            <person name="Wood J."/>
            <person name="Venkateswaran K."/>
        </authorList>
    </citation>
    <scope>NUCLEOTIDE SEQUENCE [LARGE SCALE GENOMIC DNA]</scope>
    <source>
        <strain evidence="1 2">PL-B2</strain>
    </source>
</reference>
<accession>A0ABS7K540</accession>
<protein>
    <submittedName>
        <fullName evidence="1">Uncharacterized protein</fullName>
    </submittedName>
</protein>
<proteinExistence type="predicted"/>
<organism evidence="1 2">
    <name type="scientific">Mesobacillus maritimus</name>
    <dbReference type="NCBI Taxonomy" id="1643336"/>
    <lineage>
        <taxon>Bacteria</taxon>
        <taxon>Bacillati</taxon>
        <taxon>Bacillota</taxon>
        <taxon>Bacilli</taxon>
        <taxon>Bacillales</taxon>
        <taxon>Bacillaceae</taxon>
        <taxon>Mesobacillus</taxon>
    </lineage>
</organism>
<gene>
    <name evidence="1" type="ORF">H0185_11255</name>
</gene>
<comment type="caution">
    <text evidence="1">The sequence shown here is derived from an EMBL/GenBank/DDBJ whole genome shotgun (WGS) entry which is preliminary data.</text>
</comment>
<evidence type="ECO:0000313" key="1">
    <source>
        <dbReference type="EMBL" id="MBY0097371.1"/>
    </source>
</evidence>
<evidence type="ECO:0000313" key="2">
    <source>
        <dbReference type="Proteomes" id="UP000769780"/>
    </source>
</evidence>
<dbReference type="RefSeq" id="WP_221873806.1">
    <property type="nucleotide sequence ID" value="NZ_JACWFH010000012.1"/>
</dbReference>
<sequence>MNRSHSELDGLEKLLESLIKMVGRTNEKVDGLSKRVHQLEVAASEQSFPKVYSFIADAAKPEELENA</sequence>
<dbReference type="Proteomes" id="UP000769780">
    <property type="component" value="Unassembled WGS sequence"/>
</dbReference>
<keyword evidence="2" id="KW-1185">Reference proteome</keyword>